<dbReference type="SUPFAM" id="SSF54106">
    <property type="entry name" value="LysM domain"/>
    <property type="match status" value="1"/>
</dbReference>
<comment type="caution">
    <text evidence="18">The sequence shown here is derived from an EMBL/GenBank/DDBJ whole genome shotgun (WGS) entry which is preliminary data.</text>
</comment>
<dbReference type="InterPro" id="IPR036779">
    <property type="entry name" value="LysM_dom_sf"/>
</dbReference>
<evidence type="ECO:0000256" key="10">
    <source>
        <dbReference type="ARBA" id="ARBA00023277"/>
    </source>
</evidence>
<evidence type="ECO:0000256" key="3">
    <source>
        <dbReference type="ARBA" id="ARBA00008682"/>
    </source>
</evidence>
<evidence type="ECO:0000259" key="16">
    <source>
        <dbReference type="PROSITE" id="PS51782"/>
    </source>
</evidence>
<evidence type="ECO:0000256" key="15">
    <source>
        <dbReference type="SAM" id="SignalP"/>
    </source>
</evidence>
<feature type="signal peptide" evidence="15">
    <location>
        <begin position="1"/>
        <end position="25"/>
    </location>
</feature>
<dbReference type="Pfam" id="PF14856">
    <property type="entry name" value="Hce2"/>
    <property type="match status" value="1"/>
</dbReference>
<evidence type="ECO:0000313" key="18">
    <source>
        <dbReference type="EMBL" id="KAK8084009.1"/>
    </source>
</evidence>
<keyword evidence="19" id="KW-1185">Reference proteome</keyword>
<feature type="domain" description="LysM" evidence="16">
    <location>
        <begin position="323"/>
        <end position="371"/>
    </location>
</feature>
<evidence type="ECO:0000256" key="12">
    <source>
        <dbReference type="ARBA" id="ARBA00023326"/>
    </source>
</evidence>
<evidence type="ECO:0000256" key="5">
    <source>
        <dbReference type="ARBA" id="ARBA00022525"/>
    </source>
</evidence>
<feature type="compositionally biased region" description="Low complexity" evidence="14">
    <location>
        <begin position="280"/>
        <end position="295"/>
    </location>
</feature>
<dbReference type="EMBL" id="JAQQWM010000001">
    <property type="protein sequence ID" value="KAK8084009.1"/>
    <property type="molecule type" value="Genomic_DNA"/>
</dbReference>
<sequence length="1451" mass="155773">MLSLPHLATALGAAALFLSLGAVEAASGVQANLRQPASVSYQGRNDCPALCSVSGPDPANWTAYRHLDQVASCQQTVFYYFSIHDAIDDNSVPHRIYACASFGAVKKPGMEVKQVKPAVHTLESASFKLGRWDENAPRGIDLRALSKEMRRFLAAGYTTAAENRPLMLFAQTASSTAGLYMGKGLQFPSTADDALAKMENALFTSNNTGGTMAMQLCEDGYDSDHVFGFMATSNTSFTPVQHALQSWANATCLTFDTEKEIFGKAMFTAPLLLASNHTANSTGTNATSTGSPSTSRRAVHARGGWKRTLPRSTPKRNTDGSCQTYTVQLEDSCWAIADAHGLTVDDLEKYNEKTWAWSGCNRLFAKSVICLSSGSPPMPAPLANAVCGPQKPGTTAPAGGNMDDISLLNPCPLNACCDAWGQCGITAAFCTDTNTGAPGTAKPGTNGCISNCGTNVKIGSKPSQFIKLGYYEGYGMSRECLYQDARQIDTSKYTHLHFAFGVLSADYQVSTGNALSTYEFESFKRLGDVHRVLSFGGWAFSTEASTYNIFRSGVTAANRLTMATSIANFIKANDLDGVDIDWEYPGAPDIPGIPAGGESDGANYLAFLVVLKNLLGPGKTVSIAAPASYWYLKAFPIDKIAKVVDYIVYMTYDLHGQWDAKNSWSQEGCPTGMCLRSHVNMTETKTALAMITKAGVPSNKVVVGVSSYGRSFAMADPGCHTPDCFFTGTASLSNAAKGPCTDTAGYISNAEIFDIIDGKADGPLATRQSRINQNYIDPTSHSRIVVYDDNQWVAFMDDGILAQRAAVYRGMGMGGTTNWATDLETYHDAPDTSASWAAFRSSVALGDDPYAEGSRTGNWSRLGCDDPSVQGLDTFSPAQRWAMMDARDAWADVRQVWTDIDRPKGWNFTKSVSNTIHGPEMASCAVIPHNNCDQTLQCASFVGGKAGAAGYEIWNSMVIIHEVCTRENQGPSHEEADHSLPQIYEDFHNALVDAAATTLDPALKDFENSFAPIPPPFDSKWLDILLAAVVLKAMPYFKVHSVSYDNYKDTAKAMVSFSTSIAGTLTGTGSDDSRWTAKKQDAFSDYMGQIVTAWDIVGEQSLKRLFSGEPDDLDLLTTMISDGKLIDGTVDNVLLSPDITAGGLTSSELAGNLAKALFAFAIPQLWSVAGTRAFVLDSGYDCGVVDPETRYLSVDAQHATAGCFQGKLYYLVNPDGEAQTCNGGDGAAVSCEDSTFSVPPGLDTLDGSRFGGVRLDDLIAGSVRTYLQNGRQNGGAATDPTNGGSFDDLLVQDVTTPGYIRIPVCSATVAFTAWADMEVHPDVPNYPCYVKPSISDCGDSTFEDQTSDASPSVADCRAMLDNIRGTQGEWEIENAVERQHEIAHSPNFECKFGVQGKGIHGNIDFHVGVQDIVDIVEESIKRYGSSGKVGAKGRMSCRGTVKGQDVEWGLY</sequence>
<dbReference type="InterPro" id="IPR029070">
    <property type="entry name" value="Chitinase_insertion_sf"/>
</dbReference>
<dbReference type="SUPFAM" id="SSF57016">
    <property type="entry name" value="Plant lectins/antimicrobial peptides"/>
    <property type="match status" value="1"/>
</dbReference>
<dbReference type="SMART" id="SM00257">
    <property type="entry name" value="LysM"/>
    <property type="match status" value="1"/>
</dbReference>
<name>A0ABR1WKF6_9PEZI</name>
<feature type="region of interest" description="Disordered" evidence="14">
    <location>
        <begin position="280"/>
        <end position="321"/>
    </location>
</feature>
<dbReference type="CDD" id="cd02878">
    <property type="entry name" value="GH18_zymocin_alpha"/>
    <property type="match status" value="1"/>
</dbReference>
<feature type="compositionally biased region" description="Basic residues" evidence="14">
    <location>
        <begin position="297"/>
        <end position="309"/>
    </location>
</feature>
<dbReference type="CDD" id="cd00118">
    <property type="entry name" value="LysM"/>
    <property type="match status" value="1"/>
</dbReference>
<keyword evidence="11 13" id="KW-0326">Glycosidase</keyword>
<feature type="chain" id="PRO_5045554030" description="chitinase" evidence="15">
    <location>
        <begin position="26"/>
        <end position="1451"/>
    </location>
</feature>
<keyword evidence="6" id="KW-0147">Chitin-binding</keyword>
<keyword evidence="9" id="KW-0843">Virulence</keyword>
<dbReference type="InterPro" id="IPR011583">
    <property type="entry name" value="Chitinase_II/V-like_cat"/>
</dbReference>
<proteinExistence type="inferred from homology"/>
<dbReference type="PROSITE" id="PS51782">
    <property type="entry name" value="LYSM"/>
    <property type="match status" value="1"/>
</dbReference>
<dbReference type="InterPro" id="IPR017853">
    <property type="entry name" value="GH"/>
</dbReference>
<dbReference type="InterPro" id="IPR053214">
    <property type="entry name" value="LysM12-like"/>
</dbReference>
<keyword evidence="12" id="KW-0624">Polysaccharide degradation</keyword>
<evidence type="ECO:0000256" key="9">
    <source>
        <dbReference type="ARBA" id="ARBA00023026"/>
    </source>
</evidence>
<comment type="catalytic activity">
    <reaction evidence="1">
        <text>Random endo-hydrolysis of N-acetyl-beta-D-glucosaminide (1-&gt;4)-beta-linkages in chitin and chitodextrins.</text>
        <dbReference type="EC" id="3.2.1.14"/>
    </reaction>
</comment>
<keyword evidence="5" id="KW-0964">Secreted</keyword>
<evidence type="ECO:0000256" key="4">
    <source>
        <dbReference type="ARBA" id="ARBA00012729"/>
    </source>
</evidence>
<dbReference type="Proteomes" id="UP001446871">
    <property type="component" value="Unassembled WGS sequence"/>
</dbReference>
<keyword evidence="10" id="KW-0119">Carbohydrate metabolism</keyword>
<protein>
    <recommendedName>
        <fullName evidence="4">chitinase</fullName>
        <ecNumber evidence="4">3.2.1.14</ecNumber>
    </recommendedName>
</protein>
<evidence type="ECO:0000256" key="6">
    <source>
        <dbReference type="ARBA" id="ARBA00022669"/>
    </source>
</evidence>
<dbReference type="Gene3D" id="3.20.20.80">
    <property type="entry name" value="Glycosidases"/>
    <property type="match status" value="1"/>
</dbReference>
<evidence type="ECO:0000256" key="13">
    <source>
        <dbReference type="RuleBase" id="RU000489"/>
    </source>
</evidence>
<dbReference type="InterPro" id="IPR029226">
    <property type="entry name" value="Ecp2-like"/>
</dbReference>
<dbReference type="Gene3D" id="3.10.50.10">
    <property type="match status" value="1"/>
</dbReference>
<feature type="domain" description="GH18" evidence="17">
    <location>
        <begin position="465"/>
        <end position="842"/>
    </location>
</feature>
<evidence type="ECO:0000259" key="17">
    <source>
        <dbReference type="PROSITE" id="PS51910"/>
    </source>
</evidence>
<dbReference type="CDD" id="cd00035">
    <property type="entry name" value="ChtBD1"/>
    <property type="match status" value="1"/>
</dbReference>
<dbReference type="InterPro" id="IPR001579">
    <property type="entry name" value="Glyco_hydro_18_chit_AS"/>
</dbReference>
<reference evidence="18 19" key="1">
    <citation type="submission" date="2023-01" db="EMBL/GenBank/DDBJ databases">
        <title>Analysis of 21 Apiospora genomes using comparative genomics revels a genus with tremendous synthesis potential of carbohydrate active enzymes and secondary metabolites.</title>
        <authorList>
            <person name="Sorensen T."/>
        </authorList>
    </citation>
    <scope>NUCLEOTIDE SEQUENCE [LARGE SCALE GENOMIC DNA]</scope>
    <source>
        <strain evidence="18 19">CBS 83171</strain>
    </source>
</reference>
<evidence type="ECO:0000256" key="1">
    <source>
        <dbReference type="ARBA" id="ARBA00000822"/>
    </source>
</evidence>
<dbReference type="PROSITE" id="PS51910">
    <property type="entry name" value="GH18_2"/>
    <property type="match status" value="1"/>
</dbReference>
<comment type="similarity">
    <text evidence="3">Belongs to the glycosyl hydrolase 18 family. Chitinase class V subfamily.</text>
</comment>
<evidence type="ECO:0000313" key="19">
    <source>
        <dbReference type="Proteomes" id="UP001446871"/>
    </source>
</evidence>
<comment type="subcellular location">
    <subcellularLocation>
        <location evidence="2">Secreted</location>
    </subcellularLocation>
</comment>
<dbReference type="InterPro" id="IPR036861">
    <property type="entry name" value="Endochitinase-like_sf"/>
</dbReference>
<dbReference type="PANTHER" id="PTHR47700">
    <property type="entry name" value="V CHITINASE, PUTATIVE (AFU_ORTHOLOGUE AFUA_6G13720)-RELATED"/>
    <property type="match status" value="1"/>
</dbReference>
<dbReference type="PANTHER" id="PTHR47700:SF1">
    <property type="entry name" value="CHITINASE"/>
    <property type="match status" value="1"/>
</dbReference>
<dbReference type="SUPFAM" id="SSF51445">
    <property type="entry name" value="(Trans)glycosidases"/>
    <property type="match status" value="1"/>
</dbReference>
<evidence type="ECO:0000256" key="8">
    <source>
        <dbReference type="ARBA" id="ARBA00023024"/>
    </source>
</evidence>
<evidence type="ECO:0000256" key="2">
    <source>
        <dbReference type="ARBA" id="ARBA00004613"/>
    </source>
</evidence>
<keyword evidence="7 13" id="KW-0378">Hydrolase</keyword>
<organism evidence="18 19">
    <name type="scientific">Apiospora saccharicola</name>
    <dbReference type="NCBI Taxonomy" id="335842"/>
    <lineage>
        <taxon>Eukaryota</taxon>
        <taxon>Fungi</taxon>
        <taxon>Dikarya</taxon>
        <taxon>Ascomycota</taxon>
        <taxon>Pezizomycotina</taxon>
        <taxon>Sordariomycetes</taxon>
        <taxon>Xylariomycetidae</taxon>
        <taxon>Amphisphaeriales</taxon>
        <taxon>Apiosporaceae</taxon>
        <taxon>Apiospora</taxon>
    </lineage>
</organism>
<dbReference type="Pfam" id="PF01476">
    <property type="entry name" value="LysM"/>
    <property type="match status" value="1"/>
</dbReference>
<keyword evidence="15" id="KW-0732">Signal</keyword>
<dbReference type="InterPro" id="IPR001223">
    <property type="entry name" value="Glyco_hydro18_cat"/>
</dbReference>
<accession>A0ABR1WKF6</accession>
<dbReference type="EC" id="3.2.1.14" evidence="4"/>
<dbReference type="SMART" id="SM00636">
    <property type="entry name" value="Glyco_18"/>
    <property type="match status" value="1"/>
</dbReference>
<keyword evidence="8" id="KW-0146">Chitin degradation</keyword>
<dbReference type="PROSITE" id="PS01095">
    <property type="entry name" value="GH18_1"/>
    <property type="match status" value="1"/>
</dbReference>
<dbReference type="Pfam" id="PF00704">
    <property type="entry name" value="Glyco_hydro_18"/>
    <property type="match status" value="1"/>
</dbReference>
<dbReference type="InterPro" id="IPR018392">
    <property type="entry name" value="LysM"/>
</dbReference>
<dbReference type="Gene3D" id="3.10.350.10">
    <property type="entry name" value="LysM domain"/>
    <property type="match status" value="1"/>
</dbReference>
<evidence type="ECO:0000256" key="14">
    <source>
        <dbReference type="SAM" id="MobiDB-lite"/>
    </source>
</evidence>
<evidence type="ECO:0000256" key="11">
    <source>
        <dbReference type="ARBA" id="ARBA00023295"/>
    </source>
</evidence>
<gene>
    <name evidence="18" type="ORF">PG996_002790</name>
</gene>
<evidence type="ECO:0000256" key="7">
    <source>
        <dbReference type="ARBA" id="ARBA00022801"/>
    </source>
</evidence>
<dbReference type="SUPFAM" id="SSF54556">
    <property type="entry name" value="Chitinase insertion domain"/>
    <property type="match status" value="1"/>
</dbReference>